<evidence type="ECO:0000313" key="2">
    <source>
        <dbReference type="EMBL" id="KUI61332.1"/>
    </source>
</evidence>
<proteinExistence type="predicted"/>
<evidence type="ECO:0000256" key="1">
    <source>
        <dbReference type="SAM" id="MobiDB-lite"/>
    </source>
</evidence>
<organism evidence="2 3">
    <name type="scientific">Cytospora mali</name>
    <name type="common">Apple Valsa canker fungus</name>
    <name type="synonym">Valsa mali</name>
    <dbReference type="NCBI Taxonomy" id="578113"/>
    <lineage>
        <taxon>Eukaryota</taxon>
        <taxon>Fungi</taxon>
        <taxon>Dikarya</taxon>
        <taxon>Ascomycota</taxon>
        <taxon>Pezizomycotina</taxon>
        <taxon>Sordariomycetes</taxon>
        <taxon>Sordariomycetidae</taxon>
        <taxon>Diaporthales</taxon>
        <taxon>Cytosporaceae</taxon>
        <taxon>Cytospora</taxon>
    </lineage>
</organism>
<gene>
    <name evidence="2" type="ORF">VP1G_08496</name>
</gene>
<evidence type="ECO:0000313" key="3">
    <source>
        <dbReference type="Proteomes" id="UP000078576"/>
    </source>
</evidence>
<dbReference type="EMBL" id="KN714773">
    <property type="protein sequence ID" value="KUI61332.1"/>
    <property type="molecule type" value="Genomic_DNA"/>
</dbReference>
<reference evidence="3" key="1">
    <citation type="submission" date="2014-12" db="EMBL/GenBank/DDBJ databases">
        <title>Genome Sequence of Valsa Canker Pathogens Uncovers a Specific Adaption of Colonization on Woody Bark.</title>
        <authorList>
            <person name="Yin Z."/>
            <person name="Liu H."/>
            <person name="Gao X."/>
            <person name="Li Z."/>
            <person name="Song N."/>
            <person name="Ke X."/>
            <person name="Dai Q."/>
            <person name="Wu Y."/>
            <person name="Sun Y."/>
            <person name="Xu J.-R."/>
            <person name="Kang Z.K."/>
            <person name="Wang L."/>
            <person name="Huang L."/>
        </authorList>
    </citation>
    <scope>NUCLEOTIDE SEQUENCE [LARGE SCALE GENOMIC DNA]</scope>
    <source>
        <strain evidence="3">SXYL134</strain>
    </source>
</reference>
<keyword evidence="3" id="KW-1185">Reference proteome</keyword>
<sequence>MKARCSLHSLTEAIKKAIPKGPRAQHLNEQRSDQASQTKPDTVAKNGGEAEQLNAKEKRSIVTKFFHKLGSLIEAGIGKISDLLFATVEFLCFLYLILKEGPL</sequence>
<feature type="region of interest" description="Disordered" evidence="1">
    <location>
        <begin position="20"/>
        <end position="50"/>
    </location>
</feature>
<dbReference type="AlphaFoldDB" id="A0A194VBD2"/>
<dbReference type="Proteomes" id="UP000078576">
    <property type="component" value="Unassembled WGS sequence"/>
</dbReference>
<name>A0A194VBD2_CYTMA</name>
<protein>
    <submittedName>
        <fullName evidence="2">Uncharacterized protein</fullName>
    </submittedName>
</protein>
<accession>A0A194VBD2</accession>